<evidence type="ECO:0000256" key="1">
    <source>
        <dbReference type="SAM" id="MobiDB-lite"/>
    </source>
</evidence>
<protein>
    <submittedName>
        <fullName evidence="2">Uncharacterized protein</fullName>
    </submittedName>
</protein>
<evidence type="ECO:0000313" key="2">
    <source>
        <dbReference type="EMBL" id="KAG2850959.1"/>
    </source>
</evidence>
<feature type="compositionally biased region" description="Polar residues" evidence="1">
    <location>
        <begin position="1"/>
        <end position="12"/>
    </location>
</feature>
<proteinExistence type="predicted"/>
<gene>
    <name evidence="2" type="ORF">PC113_g16325</name>
</gene>
<comment type="caution">
    <text evidence="2">The sequence shown here is derived from an EMBL/GenBank/DDBJ whole genome shotgun (WGS) entry which is preliminary data.</text>
</comment>
<organism evidence="2 3">
    <name type="scientific">Phytophthora cactorum</name>
    <dbReference type="NCBI Taxonomy" id="29920"/>
    <lineage>
        <taxon>Eukaryota</taxon>
        <taxon>Sar</taxon>
        <taxon>Stramenopiles</taxon>
        <taxon>Oomycota</taxon>
        <taxon>Peronosporomycetes</taxon>
        <taxon>Peronosporales</taxon>
        <taxon>Peronosporaceae</taxon>
        <taxon>Phytophthora</taxon>
    </lineage>
</organism>
<accession>A0A8T1KKT8</accession>
<feature type="region of interest" description="Disordered" evidence="1">
    <location>
        <begin position="1"/>
        <end position="21"/>
    </location>
</feature>
<dbReference type="Proteomes" id="UP000735874">
    <property type="component" value="Unassembled WGS sequence"/>
</dbReference>
<name>A0A8T1KKT8_9STRA</name>
<dbReference type="AlphaFoldDB" id="A0A8T1KKT8"/>
<sequence>MKAGLSISSLVQASRPASKRPAKLSSALLRTSCGGNVAVVSRSCVPEGIGAAHFLHSTAMGSSNLK</sequence>
<dbReference type="EMBL" id="RCMG01000642">
    <property type="protein sequence ID" value="KAG2850959.1"/>
    <property type="molecule type" value="Genomic_DNA"/>
</dbReference>
<reference evidence="2" key="1">
    <citation type="submission" date="2018-10" db="EMBL/GenBank/DDBJ databases">
        <title>Effector identification in a new, highly contiguous assembly of the strawberry crown rot pathogen Phytophthora cactorum.</title>
        <authorList>
            <person name="Armitage A.D."/>
            <person name="Nellist C.F."/>
            <person name="Bates H."/>
            <person name="Vickerstaff R.J."/>
            <person name="Harrison R.J."/>
        </authorList>
    </citation>
    <scope>NUCLEOTIDE SEQUENCE</scope>
    <source>
        <strain evidence="2">15-7</strain>
    </source>
</reference>
<evidence type="ECO:0000313" key="3">
    <source>
        <dbReference type="Proteomes" id="UP000735874"/>
    </source>
</evidence>